<evidence type="ECO:0000256" key="1">
    <source>
        <dbReference type="SAM" id="MobiDB-lite"/>
    </source>
</evidence>
<feature type="region of interest" description="Disordered" evidence="1">
    <location>
        <begin position="169"/>
        <end position="248"/>
    </location>
</feature>
<evidence type="ECO:0000313" key="3">
    <source>
        <dbReference type="Proteomes" id="UP000323386"/>
    </source>
</evidence>
<name>A0A5C3F9M5_9BASI</name>
<reference evidence="2 3" key="1">
    <citation type="submission" date="2018-03" db="EMBL/GenBank/DDBJ databases">
        <authorList>
            <person name="Guldener U."/>
        </authorList>
    </citation>
    <scope>NUCLEOTIDE SEQUENCE [LARGE SCALE GENOMIC DNA]</scope>
    <source>
        <strain evidence="2 3">DAOM196992</strain>
    </source>
</reference>
<gene>
    <name evidence="2" type="ORF">PSFLO_05929</name>
</gene>
<sequence>MELAALIAKKKVEDPEAVARLGEELAQAIAFTSREAKQRGKLATLKSFWAKQGVAVGQRSVQPDGDAHSAVVISTPTSTQVLPYHSAAQVPVHRTGSQLQEDIHDLGDVLENLNDAELARKLELYRYTLRHLYHRDMDKMSAHEFMEFVNDWEARGFWHSPEGRAVKEQWESLSQPGGAAGSRTWDEDAGYWAHGGPGASSGRFGGYATDPADSIDRDIRPRPLSWPRGAERGRGKRRASSRSNRSYR</sequence>
<protein>
    <submittedName>
        <fullName evidence="2">Uncharacterized protein</fullName>
    </submittedName>
</protein>
<dbReference type="Proteomes" id="UP000323386">
    <property type="component" value="Unassembled WGS sequence"/>
</dbReference>
<organism evidence="2 3">
    <name type="scientific">Pseudozyma flocculosa</name>
    <dbReference type="NCBI Taxonomy" id="84751"/>
    <lineage>
        <taxon>Eukaryota</taxon>
        <taxon>Fungi</taxon>
        <taxon>Dikarya</taxon>
        <taxon>Basidiomycota</taxon>
        <taxon>Ustilaginomycotina</taxon>
        <taxon>Ustilaginomycetes</taxon>
        <taxon>Ustilaginales</taxon>
        <taxon>Ustilaginaceae</taxon>
        <taxon>Pseudozyma</taxon>
    </lineage>
</organism>
<keyword evidence="3" id="KW-1185">Reference proteome</keyword>
<feature type="compositionally biased region" description="Basic residues" evidence="1">
    <location>
        <begin position="234"/>
        <end position="248"/>
    </location>
</feature>
<proteinExistence type="predicted"/>
<evidence type="ECO:0000313" key="2">
    <source>
        <dbReference type="EMBL" id="SPO40447.1"/>
    </source>
</evidence>
<accession>A0A5C3F9M5</accession>
<feature type="compositionally biased region" description="Gly residues" evidence="1">
    <location>
        <begin position="193"/>
        <end position="205"/>
    </location>
</feature>
<dbReference type="AlphaFoldDB" id="A0A5C3F9M5"/>
<dbReference type="EMBL" id="OOIP01000020">
    <property type="protein sequence ID" value="SPO40447.1"/>
    <property type="molecule type" value="Genomic_DNA"/>
</dbReference>